<name>A0A382C7P7_9ZZZZ</name>
<sequence length="27" mass="2849">MVGALVTVFLNINLGFCVDILIVGNTI</sequence>
<gene>
    <name evidence="1" type="ORF">METZ01_LOCUS174676</name>
</gene>
<reference evidence="1" key="1">
    <citation type="submission" date="2018-05" db="EMBL/GenBank/DDBJ databases">
        <authorList>
            <person name="Lanie J.A."/>
            <person name="Ng W.-L."/>
            <person name="Kazmierczak K.M."/>
            <person name="Andrzejewski T.M."/>
            <person name="Davidsen T.M."/>
            <person name="Wayne K.J."/>
            <person name="Tettelin H."/>
            <person name="Glass J.I."/>
            <person name="Rusch D."/>
            <person name="Podicherti R."/>
            <person name="Tsui H.-C.T."/>
            <person name="Winkler M.E."/>
        </authorList>
    </citation>
    <scope>NUCLEOTIDE SEQUENCE</scope>
</reference>
<proteinExistence type="predicted"/>
<evidence type="ECO:0000313" key="1">
    <source>
        <dbReference type="EMBL" id="SVB21822.1"/>
    </source>
</evidence>
<dbReference type="AlphaFoldDB" id="A0A382C7P7"/>
<dbReference type="EMBL" id="UINC01033093">
    <property type="protein sequence ID" value="SVB21822.1"/>
    <property type="molecule type" value="Genomic_DNA"/>
</dbReference>
<accession>A0A382C7P7</accession>
<organism evidence="1">
    <name type="scientific">marine metagenome</name>
    <dbReference type="NCBI Taxonomy" id="408172"/>
    <lineage>
        <taxon>unclassified sequences</taxon>
        <taxon>metagenomes</taxon>
        <taxon>ecological metagenomes</taxon>
    </lineage>
</organism>
<protein>
    <submittedName>
        <fullName evidence="1">Uncharacterized protein</fullName>
    </submittedName>
</protein>